<dbReference type="InterPro" id="IPR014721">
    <property type="entry name" value="Ribsml_uS5_D2-typ_fold_subgr"/>
</dbReference>
<gene>
    <name evidence="11" type="ORF">GCM10007888_62980</name>
    <name evidence="10" type="ORF">MOX02_37520</name>
</gene>
<dbReference type="Pfam" id="PF14492">
    <property type="entry name" value="EFG_III"/>
    <property type="match status" value="1"/>
</dbReference>
<protein>
    <recommendedName>
        <fullName evidence="1">Elongation factor G</fullName>
    </recommendedName>
</protein>
<dbReference type="InterPro" id="IPR000795">
    <property type="entry name" value="T_Tr_GTP-bd_dom"/>
</dbReference>
<accession>A0A512J6V5</accession>
<dbReference type="SMART" id="SM00838">
    <property type="entry name" value="EFG_C"/>
    <property type="match status" value="1"/>
</dbReference>
<dbReference type="EMBL" id="BJZU01000075">
    <property type="protein sequence ID" value="GEP05714.1"/>
    <property type="molecule type" value="Genomic_DNA"/>
</dbReference>
<evidence type="ECO:0000313" key="11">
    <source>
        <dbReference type="EMBL" id="GLS67913.1"/>
    </source>
</evidence>
<dbReference type="RefSeq" id="WP_147027261.1">
    <property type="nucleotide sequence ID" value="NZ_BJZU01000075.1"/>
</dbReference>
<reference evidence="11" key="1">
    <citation type="journal article" date="2014" name="Int. J. Syst. Evol. Microbiol.">
        <title>Complete genome of a new Firmicutes species belonging to the dominant human colonic microbiota ('Ruminococcus bicirculans') reveals two chromosomes and a selective capacity to utilize plant glucans.</title>
        <authorList>
            <consortium name="NISC Comparative Sequencing Program"/>
            <person name="Wegmann U."/>
            <person name="Louis P."/>
            <person name="Goesmann A."/>
            <person name="Henrissat B."/>
            <person name="Duncan S.H."/>
            <person name="Flint H.J."/>
        </authorList>
    </citation>
    <scope>NUCLEOTIDE SEQUENCE</scope>
    <source>
        <strain evidence="11">NBRC 107715</strain>
    </source>
</reference>
<sequence length="672" mass="70893">MAAQPRCIALVGPAQSGKTALLEALMERTGSGERPARSGDGNGESRPHGMSVEPSVATLNFLGDPFTFVDCPGSIEFVHGMQAVLPACDAAVVVCEADERKLPALEYVLRTLEAQGVPRILFVNKIDAATQSPRETLGLLQAASASPLLLRQIPIWQDGAATGFIDLALERAFVYRNHAPSAVIALPEGELPQEKEDRFTLLERLADHDDVLMEQLISEIEPDRERIFGDLARELREGLAVSVLIGSAARGNGVGRLLKALRHEAPALAETRARLGIPADGPALAQVIQTRHTGFGGKLSIGRVLRGAFQEGDAVTASDGTGARIAGLVSLGGGQAGRIASATEGETVGFGRLEGLGTRATFAAGAAAPPEIAAPPPPAPVYAAALRVRDRKDDVRLTSALAKITDEDPGLCVEQDADLEEIRLLGQGEMHLRVALERLSARFGVAVDKDRPKVGYRETIRSAAAGRGRHKKQTGGHGQFADVQIAVRPLPRGEGFLFEDEVVGGAVPRAYIPSVEAGARAHLRRGPLGFPVIDLCVTLTDGASHAVDSSDAAFQAAARLALDDALPKADPVLLEPILAVEIATPSAYTAKATGAVTGRRGQILGFDARPGWPGWDLLQAQIPEAEIWDLIIELRSVTAGVGSFTARFDHRAELTGRPADLVLANGLARRAG</sequence>
<dbReference type="InterPro" id="IPR035647">
    <property type="entry name" value="EFG_III/V"/>
</dbReference>
<evidence type="ECO:0000256" key="2">
    <source>
        <dbReference type="ARBA" id="ARBA00022741"/>
    </source>
</evidence>
<reference evidence="11" key="4">
    <citation type="submission" date="2023-01" db="EMBL/GenBank/DDBJ databases">
        <title>Draft genome sequence of Methylobacterium oxalidis strain NBRC 107715.</title>
        <authorList>
            <person name="Sun Q."/>
            <person name="Mori K."/>
        </authorList>
    </citation>
    <scope>NUCLEOTIDE SEQUENCE</scope>
    <source>
        <strain evidence="11">NBRC 107715</strain>
    </source>
</reference>
<dbReference type="Gene3D" id="2.40.30.10">
    <property type="entry name" value="Translation factors"/>
    <property type="match status" value="1"/>
</dbReference>
<dbReference type="AlphaFoldDB" id="A0A512J6V5"/>
<dbReference type="SUPFAM" id="SSF54980">
    <property type="entry name" value="EF-G C-terminal domain-like"/>
    <property type="match status" value="2"/>
</dbReference>
<feature type="region of interest" description="Disordered" evidence="7">
    <location>
        <begin position="27"/>
        <end position="51"/>
    </location>
</feature>
<evidence type="ECO:0000259" key="9">
    <source>
        <dbReference type="SMART" id="SM00889"/>
    </source>
</evidence>
<keyword evidence="2" id="KW-0547">Nucleotide-binding</keyword>
<feature type="compositionally biased region" description="Basic and acidic residues" evidence="7">
    <location>
        <begin position="30"/>
        <end position="47"/>
    </location>
</feature>
<dbReference type="PANTHER" id="PTHR43261:SF7">
    <property type="entry name" value="ELONGATION FACTOR G-LIKE PROTEIN"/>
    <property type="match status" value="1"/>
</dbReference>
<organism evidence="10 12">
    <name type="scientific">Methylobacterium oxalidis</name>
    <dbReference type="NCBI Taxonomy" id="944322"/>
    <lineage>
        <taxon>Bacteria</taxon>
        <taxon>Pseudomonadati</taxon>
        <taxon>Pseudomonadota</taxon>
        <taxon>Alphaproteobacteria</taxon>
        <taxon>Hyphomicrobiales</taxon>
        <taxon>Methylobacteriaceae</taxon>
        <taxon>Methylobacterium</taxon>
    </lineage>
</organism>
<evidence type="ECO:0000256" key="5">
    <source>
        <dbReference type="ARBA" id="ARBA00023134"/>
    </source>
</evidence>
<feature type="domain" description="Translation elongation factor EFG/EF2" evidence="9">
    <location>
        <begin position="453"/>
        <end position="570"/>
    </location>
</feature>
<dbReference type="Gene3D" id="3.40.50.300">
    <property type="entry name" value="P-loop containing nucleotide triphosphate hydrolases"/>
    <property type="match status" value="1"/>
</dbReference>
<dbReference type="InterPro" id="IPR027417">
    <property type="entry name" value="P-loop_NTPase"/>
</dbReference>
<keyword evidence="5" id="KW-0342">GTP-binding</keyword>
<evidence type="ECO:0000256" key="3">
    <source>
        <dbReference type="ARBA" id="ARBA00022768"/>
    </source>
</evidence>
<dbReference type="SUPFAM" id="SSF52540">
    <property type="entry name" value="P-loop containing nucleoside triphosphate hydrolases"/>
    <property type="match status" value="1"/>
</dbReference>
<dbReference type="GO" id="GO:0003924">
    <property type="term" value="F:GTPase activity"/>
    <property type="evidence" value="ECO:0007669"/>
    <property type="project" value="InterPro"/>
</dbReference>
<evidence type="ECO:0000259" key="8">
    <source>
        <dbReference type="SMART" id="SM00838"/>
    </source>
</evidence>
<dbReference type="SUPFAM" id="SSF54211">
    <property type="entry name" value="Ribosomal protein S5 domain 2-like"/>
    <property type="match status" value="1"/>
</dbReference>
<dbReference type="InterPro" id="IPR020568">
    <property type="entry name" value="Ribosomal_Su5_D2-typ_SF"/>
</dbReference>
<dbReference type="Pfam" id="PF03764">
    <property type="entry name" value="EFG_IV"/>
    <property type="match status" value="1"/>
</dbReference>
<dbReference type="CDD" id="cd01434">
    <property type="entry name" value="EFG_mtEFG1_IV"/>
    <property type="match status" value="1"/>
</dbReference>
<dbReference type="Gene3D" id="3.30.70.870">
    <property type="entry name" value="Elongation Factor G (Translational Gtpase), domain 3"/>
    <property type="match status" value="1"/>
</dbReference>
<dbReference type="NCBIfam" id="NF009379">
    <property type="entry name" value="PRK12740.1-3"/>
    <property type="match status" value="1"/>
</dbReference>
<dbReference type="PANTHER" id="PTHR43261">
    <property type="entry name" value="TRANSLATION ELONGATION FACTOR G-RELATED"/>
    <property type="match status" value="1"/>
</dbReference>
<dbReference type="OrthoDB" id="9802948at2"/>
<dbReference type="SUPFAM" id="SSF50447">
    <property type="entry name" value="Translation proteins"/>
    <property type="match status" value="1"/>
</dbReference>
<name>A0A512J6V5_9HYPH</name>
<feature type="domain" description="Elongation factor EFG" evidence="8">
    <location>
        <begin position="572"/>
        <end position="662"/>
    </location>
</feature>
<dbReference type="Pfam" id="PF00679">
    <property type="entry name" value="EFG_C"/>
    <property type="match status" value="1"/>
</dbReference>
<dbReference type="InterPro" id="IPR000640">
    <property type="entry name" value="EFG_V-like"/>
</dbReference>
<comment type="function">
    <text evidence="6">Catalyzes the GTP-dependent ribosomal translocation step during translation elongation. During this step, the ribosome changes from the pre-translocational (PRE) to the post-translocational (POST) state as the newly formed A-site-bound peptidyl-tRNA and P-site-bound deacylated tRNA move to the P and E sites, respectively. Catalyzes the coordinated movement of the two tRNA molecules, the mRNA and conformational changes in the ribosome.</text>
</comment>
<dbReference type="Proteomes" id="UP000321960">
    <property type="component" value="Unassembled WGS sequence"/>
</dbReference>
<evidence type="ECO:0000256" key="1">
    <source>
        <dbReference type="ARBA" id="ARBA00017872"/>
    </source>
</evidence>
<dbReference type="Gene3D" id="3.30.230.10">
    <property type="match status" value="1"/>
</dbReference>
<dbReference type="Gene3D" id="3.30.70.240">
    <property type="match status" value="1"/>
</dbReference>
<dbReference type="InterPro" id="IPR041095">
    <property type="entry name" value="EFG_II"/>
</dbReference>
<evidence type="ECO:0000256" key="4">
    <source>
        <dbReference type="ARBA" id="ARBA00022917"/>
    </source>
</evidence>
<evidence type="ECO:0000313" key="13">
    <source>
        <dbReference type="Proteomes" id="UP001156856"/>
    </source>
</evidence>
<keyword evidence="3 10" id="KW-0251">Elongation factor</keyword>
<keyword evidence="4" id="KW-0648">Protein biosynthesis</keyword>
<proteinExistence type="predicted"/>
<dbReference type="Pfam" id="PF00009">
    <property type="entry name" value="GTP_EFTU"/>
    <property type="match status" value="1"/>
</dbReference>
<dbReference type="InterPro" id="IPR035649">
    <property type="entry name" value="EFG_V"/>
</dbReference>
<dbReference type="SMART" id="SM00889">
    <property type="entry name" value="EFG_IV"/>
    <property type="match status" value="1"/>
</dbReference>
<dbReference type="GO" id="GO:0005525">
    <property type="term" value="F:GTP binding"/>
    <property type="evidence" value="ECO:0007669"/>
    <property type="project" value="UniProtKB-KW"/>
</dbReference>
<comment type="caution">
    <text evidence="10">The sequence shown here is derived from an EMBL/GenBank/DDBJ whole genome shotgun (WGS) entry which is preliminary data.</text>
</comment>
<dbReference type="CDD" id="cd03713">
    <property type="entry name" value="EFG_mtEFG_C"/>
    <property type="match status" value="1"/>
</dbReference>
<dbReference type="InterPro" id="IPR009000">
    <property type="entry name" value="Transl_B-barrel_sf"/>
</dbReference>
<dbReference type="EMBL" id="BSPK01000118">
    <property type="protein sequence ID" value="GLS67913.1"/>
    <property type="molecule type" value="Genomic_DNA"/>
</dbReference>
<evidence type="ECO:0000313" key="12">
    <source>
        <dbReference type="Proteomes" id="UP000321960"/>
    </source>
</evidence>
<dbReference type="InterPro" id="IPR005517">
    <property type="entry name" value="Transl_elong_EFG/EF2_IV"/>
</dbReference>
<dbReference type="GO" id="GO:0032790">
    <property type="term" value="P:ribosome disassembly"/>
    <property type="evidence" value="ECO:0007669"/>
    <property type="project" value="TreeGrafter"/>
</dbReference>
<evidence type="ECO:0000313" key="10">
    <source>
        <dbReference type="EMBL" id="GEP05714.1"/>
    </source>
</evidence>
<reference evidence="10 12" key="3">
    <citation type="submission" date="2019-07" db="EMBL/GenBank/DDBJ databases">
        <title>Whole genome shotgun sequence of Methylobacterium oxalidis NBRC 107715.</title>
        <authorList>
            <person name="Hosoyama A."/>
            <person name="Uohara A."/>
            <person name="Ohji S."/>
            <person name="Ichikawa N."/>
        </authorList>
    </citation>
    <scope>NUCLEOTIDE SEQUENCE [LARGE SCALE GENOMIC DNA]</scope>
    <source>
        <strain evidence="10 12">NBRC 107715</strain>
    </source>
</reference>
<evidence type="ECO:0000256" key="6">
    <source>
        <dbReference type="ARBA" id="ARBA00024731"/>
    </source>
</evidence>
<keyword evidence="13" id="KW-1185">Reference proteome</keyword>
<evidence type="ECO:0000256" key="7">
    <source>
        <dbReference type="SAM" id="MobiDB-lite"/>
    </source>
</evidence>
<dbReference type="Proteomes" id="UP001156856">
    <property type="component" value="Unassembled WGS sequence"/>
</dbReference>
<dbReference type="GO" id="GO:0003746">
    <property type="term" value="F:translation elongation factor activity"/>
    <property type="evidence" value="ECO:0007669"/>
    <property type="project" value="UniProtKB-KW"/>
</dbReference>
<dbReference type="GO" id="GO:0097216">
    <property type="term" value="F:guanosine tetraphosphate binding"/>
    <property type="evidence" value="ECO:0007669"/>
    <property type="project" value="UniProtKB-ARBA"/>
</dbReference>
<reference evidence="13" key="2">
    <citation type="journal article" date="2019" name="Int. J. Syst. Evol. Microbiol.">
        <title>The Global Catalogue of Microorganisms (GCM) 10K type strain sequencing project: providing services to taxonomists for standard genome sequencing and annotation.</title>
        <authorList>
            <consortium name="The Broad Institute Genomics Platform"/>
            <consortium name="The Broad Institute Genome Sequencing Center for Infectious Disease"/>
            <person name="Wu L."/>
            <person name="Ma J."/>
        </authorList>
    </citation>
    <scope>NUCLEOTIDE SEQUENCE [LARGE SCALE GENOMIC DNA]</scope>
    <source>
        <strain evidence="13">NBRC 107715</strain>
    </source>
</reference>
<dbReference type="InterPro" id="IPR047872">
    <property type="entry name" value="EFG_IV"/>
</dbReference>